<dbReference type="PIRSF" id="PIRSF008142">
    <property type="entry name" value="SH3-bind_E-rich_L"/>
    <property type="match status" value="1"/>
</dbReference>
<keyword evidence="11" id="KW-0966">Cell projection</keyword>
<evidence type="ECO:0000256" key="11">
    <source>
        <dbReference type="ARBA" id="ARBA00023273"/>
    </source>
</evidence>
<comment type="similarity">
    <text evidence="4 13">Belongs to the SH3BGR family.</text>
</comment>
<evidence type="ECO:0000256" key="6">
    <source>
        <dbReference type="ARBA" id="ARBA00022490"/>
    </source>
</evidence>
<keyword evidence="6" id="KW-0963">Cytoplasm</keyword>
<evidence type="ECO:0000313" key="14">
    <source>
        <dbReference type="Proteomes" id="UP001318040"/>
    </source>
</evidence>
<keyword evidence="9" id="KW-0325">Glycoprotein</keyword>
<dbReference type="GO" id="GO:0032587">
    <property type="term" value="C:ruffle membrane"/>
    <property type="evidence" value="ECO:0007669"/>
    <property type="project" value="UniProtKB-SubCell"/>
</dbReference>
<dbReference type="AlphaFoldDB" id="A0AAJ7XBY9"/>
<dbReference type="PANTHER" id="PTHR12232:SF3">
    <property type="entry name" value="SH3 DOMAIN-BINDING GLUTAMIC ACID-RICH-LIKE PROTEIN 3"/>
    <property type="match status" value="1"/>
</dbReference>
<dbReference type="PANTHER" id="PTHR12232">
    <property type="entry name" value="SH3 DOMAIN-BINDING GLUTAMIC ACID-RICH-LIKE PROTEIN"/>
    <property type="match status" value="1"/>
</dbReference>
<dbReference type="CDD" id="cd03030">
    <property type="entry name" value="GRX_SH3BGR"/>
    <property type="match status" value="1"/>
</dbReference>
<keyword evidence="10" id="KW-0539">Nucleus</keyword>
<organism evidence="14 15">
    <name type="scientific">Petromyzon marinus</name>
    <name type="common">Sea lamprey</name>
    <dbReference type="NCBI Taxonomy" id="7757"/>
    <lineage>
        <taxon>Eukaryota</taxon>
        <taxon>Metazoa</taxon>
        <taxon>Chordata</taxon>
        <taxon>Craniata</taxon>
        <taxon>Vertebrata</taxon>
        <taxon>Cyclostomata</taxon>
        <taxon>Hyperoartia</taxon>
        <taxon>Petromyzontiformes</taxon>
        <taxon>Petromyzontidae</taxon>
        <taxon>Petromyzon</taxon>
    </lineage>
</organism>
<evidence type="ECO:0000256" key="4">
    <source>
        <dbReference type="ARBA" id="ARBA00007764"/>
    </source>
</evidence>
<dbReference type="InterPro" id="IPR036249">
    <property type="entry name" value="Thioredoxin-like_sf"/>
</dbReference>
<proteinExistence type="inferred from homology"/>
<dbReference type="GeneID" id="116953029"/>
<dbReference type="KEGG" id="pmrn:116953029"/>
<dbReference type="GO" id="GO:0005634">
    <property type="term" value="C:nucleus"/>
    <property type="evidence" value="ECO:0007669"/>
    <property type="project" value="UniProtKB-SubCell"/>
</dbReference>
<evidence type="ECO:0000256" key="8">
    <source>
        <dbReference type="ARBA" id="ARBA00023136"/>
    </source>
</evidence>
<evidence type="ECO:0000256" key="5">
    <source>
        <dbReference type="ARBA" id="ARBA00022475"/>
    </source>
</evidence>
<name>A0AAJ7XBY9_PETMA</name>
<accession>A0AAJ7XBY9</accession>
<dbReference type="InterPro" id="IPR006993">
    <property type="entry name" value="Glut_rich_SH3-bd"/>
</dbReference>
<evidence type="ECO:0000256" key="13">
    <source>
        <dbReference type="PIRNR" id="PIRNR008142"/>
    </source>
</evidence>
<dbReference type="GO" id="GO:0005829">
    <property type="term" value="C:cytosol"/>
    <property type="evidence" value="ECO:0007669"/>
    <property type="project" value="UniProtKB-SubCell"/>
</dbReference>
<evidence type="ECO:0000256" key="12">
    <source>
        <dbReference type="ARBA" id="ARBA00045345"/>
    </source>
</evidence>
<dbReference type="Gene3D" id="3.40.30.10">
    <property type="entry name" value="Glutaredoxin"/>
    <property type="match status" value="1"/>
</dbReference>
<keyword evidence="7" id="KW-0007">Acetylation</keyword>
<keyword evidence="8" id="KW-0472">Membrane</keyword>
<evidence type="ECO:0000256" key="7">
    <source>
        <dbReference type="ARBA" id="ARBA00022990"/>
    </source>
</evidence>
<dbReference type="RefSeq" id="XP_032828740.1">
    <property type="nucleotide sequence ID" value="XM_032972849.1"/>
</dbReference>
<dbReference type="Pfam" id="PF04908">
    <property type="entry name" value="SH3BGR"/>
    <property type="match status" value="1"/>
</dbReference>
<comment type="subcellular location">
    <subcellularLocation>
        <location evidence="3">Cell projection</location>
        <location evidence="3">Ruffle membrane</location>
    </subcellularLocation>
    <subcellularLocation>
        <location evidence="2">Cytoplasm</location>
        <location evidence="2">Cytosol</location>
    </subcellularLocation>
    <subcellularLocation>
        <location evidence="1">Nucleus</location>
    </subcellularLocation>
</comment>
<comment type="function">
    <text evidence="12">Could act as a modulator of glutaredoxin biological activity. May play a role in cytoskeleton organization.</text>
</comment>
<evidence type="ECO:0000313" key="15">
    <source>
        <dbReference type="RefSeq" id="XP_032828740.1"/>
    </source>
</evidence>
<dbReference type="InterPro" id="IPR051033">
    <property type="entry name" value="SH3BGR"/>
</dbReference>
<protein>
    <recommendedName>
        <fullName evidence="13">SH3 domain-binding glutamic acid-rich-like protein</fullName>
    </recommendedName>
</protein>
<sequence length="92" mass="10486">MVVKIYYTSVAGSRQIKSNQSDVWRVLEGKAVRFELVDIASNDELRQNMRHLSGNPTAVPPQIFNDNTYCGDYEQFAEAVELDSLESFLKLK</sequence>
<dbReference type="Proteomes" id="UP001318040">
    <property type="component" value="Chromosome 49"/>
</dbReference>
<evidence type="ECO:0000256" key="9">
    <source>
        <dbReference type="ARBA" id="ARBA00023180"/>
    </source>
</evidence>
<gene>
    <name evidence="15" type="primary">LOC116953029</name>
</gene>
<evidence type="ECO:0000256" key="10">
    <source>
        <dbReference type="ARBA" id="ARBA00023242"/>
    </source>
</evidence>
<keyword evidence="5" id="KW-1003">Cell membrane</keyword>
<evidence type="ECO:0000256" key="3">
    <source>
        <dbReference type="ARBA" id="ARBA00004632"/>
    </source>
</evidence>
<dbReference type="PROSITE" id="PS51354">
    <property type="entry name" value="GLUTAREDOXIN_2"/>
    <property type="match status" value="1"/>
</dbReference>
<evidence type="ECO:0000256" key="1">
    <source>
        <dbReference type="ARBA" id="ARBA00004123"/>
    </source>
</evidence>
<dbReference type="SUPFAM" id="SSF52833">
    <property type="entry name" value="Thioredoxin-like"/>
    <property type="match status" value="1"/>
</dbReference>
<evidence type="ECO:0000256" key="2">
    <source>
        <dbReference type="ARBA" id="ARBA00004514"/>
    </source>
</evidence>
<reference evidence="15" key="1">
    <citation type="submission" date="2025-08" db="UniProtKB">
        <authorList>
            <consortium name="RefSeq"/>
        </authorList>
    </citation>
    <scope>IDENTIFICATION</scope>
    <source>
        <tissue evidence="15">Sperm</tissue>
    </source>
</reference>
<keyword evidence="14" id="KW-1185">Reference proteome</keyword>